<feature type="transmembrane region" description="Helical" evidence="1">
    <location>
        <begin position="246"/>
        <end position="271"/>
    </location>
</feature>
<dbReference type="InterPro" id="IPR012171">
    <property type="entry name" value="Fatty_acid_desaturase"/>
</dbReference>
<dbReference type="Pfam" id="PF00487">
    <property type="entry name" value="FA_desaturase"/>
    <property type="match status" value="1"/>
</dbReference>
<gene>
    <name evidence="3" type="ORF">M2127_000382</name>
</gene>
<dbReference type="GO" id="GO:0102850">
    <property type="term" value="F:acyl-lipid (n+3)-(Z)-desaturase (ferredoxin) activity"/>
    <property type="evidence" value="ECO:0007669"/>
    <property type="project" value="UniProtKB-EC"/>
</dbReference>
<dbReference type="CDD" id="cd03507">
    <property type="entry name" value="Delta12-FADS-like"/>
    <property type="match status" value="1"/>
</dbReference>
<evidence type="ECO:0000313" key="4">
    <source>
        <dbReference type="Proteomes" id="UP001161160"/>
    </source>
</evidence>
<reference evidence="3" key="1">
    <citation type="submission" date="2023-04" db="EMBL/GenBank/DDBJ databases">
        <title>Genome Encyclopedia of Bacteria and Archaea VI: Functional Genomics of Type Strains.</title>
        <authorList>
            <person name="Whitman W."/>
        </authorList>
    </citation>
    <scope>NUCLEOTIDE SEQUENCE</scope>
    <source>
        <strain evidence="3">Enz.4-51</strain>
    </source>
</reference>
<evidence type="ECO:0000259" key="2">
    <source>
        <dbReference type="Pfam" id="PF00487"/>
    </source>
</evidence>
<feature type="domain" description="Fatty acid desaturase" evidence="2">
    <location>
        <begin position="91"/>
        <end position="347"/>
    </location>
</feature>
<proteinExistence type="predicted"/>
<dbReference type="Proteomes" id="UP001161160">
    <property type="component" value="Unassembled WGS sequence"/>
</dbReference>
<name>A0AA43M8M3_9BURK</name>
<sequence>MANDWLWLLVYRREYLTNLCIQPVILKDVVDVAPLGLDSELPHRKIIRSWLEPMTQSQTTRAVALLIFDAMLWVGLIASTVIVGNVFFKIILGMIAGFVTGRIFILGHDACHHSFTPHRGLNKILGRIAFLPSLTPFSLWDVGHNVVHHGQTNLKGFDFVWEPLSKEEYEALSPARKLLEKIYRSGFGPGIYYFIEIWWKREFFPNSKNMPAKRPIFLKDNLLVSGFAIIWIGLLVIAAVATQQSIIVSIVAGFLVPFLFWNFMIGFVVYVHHTHTKVAWYDKKSEWLRAQPFVSTTVHLTFPLGWGHLMHQIMEHTAHHVDASIPLYTLKSAQNKLEEILPGRIISQRFTFKWYIETAKRCKLYDFENKAWLDFNGYETAKSAVVQLKSIQESKPILGTIQANA</sequence>
<keyword evidence="1" id="KW-0472">Membrane</keyword>
<evidence type="ECO:0000256" key="1">
    <source>
        <dbReference type="SAM" id="Phobius"/>
    </source>
</evidence>
<protein>
    <submittedName>
        <fullName evidence="3">Omega-6 fatty acid desaturase (Delta-12 desaturase)</fullName>
        <ecNumber evidence="3">1.14.19.23</ecNumber>
        <ecNumber evidence="3">1.14.19.45</ecNumber>
    </submittedName>
</protein>
<keyword evidence="1" id="KW-1133">Transmembrane helix</keyword>
<dbReference type="EC" id="1.14.19.45" evidence="3"/>
<organism evidence="3 4">
    <name type="scientific">Polynucleobacter sphagniphilus</name>
    <dbReference type="NCBI Taxonomy" id="1743169"/>
    <lineage>
        <taxon>Bacteria</taxon>
        <taxon>Pseudomonadati</taxon>
        <taxon>Pseudomonadota</taxon>
        <taxon>Betaproteobacteria</taxon>
        <taxon>Burkholderiales</taxon>
        <taxon>Burkholderiaceae</taxon>
        <taxon>Polynucleobacter</taxon>
    </lineage>
</organism>
<feature type="transmembrane region" description="Helical" evidence="1">
    <location>
        <begin position="222"/>
        <end position="240"/>
    </location>
</feature>
<keyword evidence="4" id="KW-1185">Reference proteome</keyword>
<dbReference type="EC" id="1.14.19.23" evidence="3"/>
<dbReference type="AlphaFoldDB" id="A0AA43M8M3"/>
<keyword evidence="3" id="KW-0560">Oxidoreductase</keyword>
<evidence type="ECO:0000313" key="3">
    <source>
        <dbReference type="EMBL" id="MDH6503099.1"/>
    </source>
</evidence>
<dbReference type="EMBL" id="JARXYA010000001">
    <property type="protein sequence ID" value="MDH6503099.1"/>
    <property type="molecule type" value="Genomic_DNA"/>
</dbReference>
<dbReference type="InterPro" id="IPR005804">
    <property type="entry name" value="FA_desaturase_dom"/>
</dbReference>
<dbReference type="PANTHER" id="PTHR32100">
    <property type="entry name" value="OMEGA-6 FATTY ACID DESATURASE, CHLOROPLASTIC"/>
    <property type="match status" value="1"/>
</dbReference>
<keyword evidence="1" id="KW-0812">Transmembrane</keyword>
<comment type="caution">
    <text evidence="3">The sequence shown here is derived from an EMBL/GenBank/DDBJ whole genome shotgun (WGS) entry which is preliminary data.</text>
</comment>
<dbReference type="GO" id="GO:0006629">
    <property type="term" value="P:lipid metabolic process"/>
    <property type="evidence" value="ECO:0007669"/>
    <property type="project" value="InterPro"/>
</dbReference>
<accession>A0AA43M8M3</accession>